<accession>A0A9K3GLB4</accession>
<feature type="region of interest" description="Disordered" evidence="1">
    <location>
        <begin position="206"/>
        <end position="226"/>
    </location>
</feature>
<dbReference type="Proteomes" id="UP000265618">
    <property type="component" value="Unassembled WGS sequence"/>
</dbReference>
<evidence type="ECO:0000313" key="3">
    <source>
        <dbReference type="Proteomes" id="UP000265618"/>
    </source>
</evidence>
<gene>
    <name evidence="2" type="ORF">KIPB_010111</name>
</gene>
<keyword evidence="3" id="KW-1185">Reference proteome</keyword>
<evidence type="ECO:0000313" key="2">
    <source>
        <dbReference type="EMBL" id="GIQ87959.1"/>
    </source>
</evidence>
<dbReference type="InterPro" id="IPR011047">
    <property type="entry name" value="Quinoprotein_ADH-like_sf"/>
</dbReference>
<comment type="caution">
    <text evidence="2">The sequence shown here is derived from an EMBL/GenBank/DDBJ whole genome shotgun (WGS) entry which is preliminary data.</text>
</comment>
<organism evidence="2 3">
    <name type="scientific">Kipferlia bialata</name>
    <dbReference type="NCBI Taxonomy" id="797122"/>
    <lineage>
        <taxon>Eukaryota</taxon>
        <taxon>Metamonada</taxon>
        <taxon>Carpediemonas-like organisms</taxon>
        <taxon>Kipferlia</taxon>
    </lineage>
</organism>
<dbReference type="SUPFAM" id="SSF50998">
    <property type="entry name" value="Quinoprotein alcohol dehydrogenase-like"/>
    <property type="match status" value="1"/>
</dbReference>
<proteinExistence type="predicted"/>
<evidence type="ECO:0000256" key="1">
    <source>
        <dbReference type="SAM" id="MobiDB-lite"/>
    </source>
</evidence>
<dbReference type="EMBL" id="BDIP01003645">
    <property type="protein sequence ID" value="GIQ87959.1"/>
    <property type="molecule type" value="Genomic_DNA"/>
</dbReference>
<protein>
    <submittedName>
        <fullName evidence="2">Uncharacterized protein</fullName>
    </submittedName>
</protein>
<dbReference type="AlphaFoldDB" id="A0A9K3GLB4"/>
<sequence length="1074" mass="109805">SGRDTLAFFGSPLSVAMTPASRTGGGGGLGGIGVVVVLAAGRGQERVASHVQVWSSGKGGERSLTQGLSLSLGTDRDSAAEQALSATLTPDLARLFPQYTAQRKALDRTHTGMRSLGPSTTYAAPSLSVMHASSGGQAEGMGMGHTQLMGTGYGDDSAAWAVSLVPRSFTLPPSDTPFHSVCLSPGSGLLVCASAEGICVVEPHTGRQVGSRSATHRSESGPGRSLHSLSLPVPGCVTCLGVLSDELVAYGTDLGGVGVLEVVTLETVLDIAPQTQFRQTVGCGGTAADEPSPIIWVQGHIRPTPIVSLLSEDGLLLVIDVNQAQVVGYCTAVPGGEGPLPGGASPIPLRLGHETHCIHPLSIPSTGAPSLCSVSMHAQRTLLSSCQPLSLAVPLATGGMALSSMGGGSQSLFHPPPSLTCVCAARDGSNRVAGAAGLSDGQVVLFDSDVQVVSRTLVGGAQSIGVKAMGFVGDTLVVSTANAATFILSIPSLSVLSAHNTEGRHASGAEGWGHVQAIGRHVLMCTDHVMMVASIGPLTPLHIRTPPLPHLDSAPTLLQSSRGSADVLYICGGYGPDVERGHAVRMGVCPLAIPSLAPLSHPIPLPLLSPRTSDVGAGSSPSTRHLCCVESSGLYLAVAGVSPSAIAAPSLLPSSRASSVSVVDCVYSVLILETMTGRVVDCISGLPRVTLVAFDGEEGGSLSGVLHVTCTGGSVLCFRANQGVLANMKGRGLWGVRSVASVLDWSQAQGTQALPGTVSRVGGSLPLVPQSLPLSLPQSRNMEGVQTQSRHVYSAPSPAAIPVQQTQAGLSTRVQMVPLASEAESAPMPADSVPAVKRVVFEGDEKPPLPPSPSHSYLTAERFHPLGQTMPPGGVAGLGSGALPATGGVQTSPADASLFSVLESHKETEGQGQGPRKVTYPVEYAAEREAVPASIRRPPTLETAGERGGEGLGVSELGVVSEAAPPVVPNSIHVGFHPQARQGMSAGQVSGQEWVGGPPPPGYGESRPVSGRGRIEREASVGLDEYESLKTSGFASLDQFDSTIGRIQVDTIQREVEETLGSMVNIVAQSNPTT</sequence>
<reference evidence="2 3" key="1">
    <citation type="journal article" date="2018" name="PLoS ONE">
        <title>The draft genome of Kipferlia bialata reveals reductive genome evolution in fornicate parasites.</title>
        <authorList>
            <person name="Tanifuji G."/>
            <person name="Takabayashi S."/>
            <person name="Kume K."/>
            <person name="Takagi M."/>
            <person name="Nakayama T."/>
            <person name="Kamikawa R."/>
            <person name="Inagaki Y."/>
            <person name="Hashimoto T."/>
        </authorList>
    </citation>
    <scope>NUCLEOTIDE SEQUENCE [LARGE SCALE GENOMIC DNA]</scope>
    <source>
        <strain evidence="2">NY0173</strain>
    </source>
</reference>
<name>A0A9K3GLB4_9EUKA</name>
<feature type="non-terminal residue" evidence="2">
    <location>
        <position position="1074"/>
    </location>
</feature>